<dbReference type="AlphaFoldDB" id="A0A2N9AYN7"/>
<evidence type="ECO:0000259" key="1">
    <source>
        <dbReference type="PROSITE" id="PS50925"/>
    </source>
</evidence>
<dbReference type="Pfam" id="PF04940">
    <property type="entry name" value="BLUF"/>
    <property type="match status" value="1"/>
</dbReference>
<dbReference type="GO" id="GO:0009882">
    <property type="term" value="F:blue light photoreceptor activity"/>
    <property type="evidence" value="ECO:0007669"/>
    <property type="project" value="InterPro"/>
</dbReference>
<accession>A0A2N9AYN7</accession>
<organism evidence="2 3">
    <name type="scientific">Methylorubrum extorquens</name>
    <name type="common">Methylobacterium dichloromethanicum</name>
    <name type="synonym">Methylobacterium extorquens</name>
    <dbReference type="NCBI Taxonomy" id="408"/>
    <lineage>
        <taxon>Bacteria</taxon>
        <taxon>Pseudomonadati</taxon>
        <taxon>Pseudomonadota</taxon>
        <taxon>Alphaproteobacteria</taxon>
        <taxon>Hyphomicrobiales</taxon>
        <taxon>Methylobacteriaceae</taxon>
        <taxon>Methylorubrum</taxon>
    </lineage>
</organism>
<dbReference type="InterPro" id="IPR007024">
    <property type="entry name" value="BLUF_domain"/>
</dbReference>
<dbReference type="SMART" id="SM01034">
    <property type="entry name" value="BLUF"/>
    <property type="match status" value="1"/>
</dbReference>
<proteinExistence type="predicted"/>
<name>A0A2N9AYN7_METEX</name>
<dbReference type="EMBL" id="LT962688">
    <property type="protein sequence ID" value="SOR32442.1"/>
    <property type="molecule type" value="Genomic_DNA"/>
</dbReference>
<dbReference type="GO" id="GO:0071949">
    <property type="term" value="F:FAD binding"/>
    <property type="evidence" value="ECO:0007669"/>
    <property type="project" value="InterPro"/>
</dbReference>
<reference evidence="3" key="1">
    <citation type="submission" date="2017-10" db="EMBL/GenBank/DDBJ databases">
        <authorList>
            <person name="Regsiter A."/>
            <person name="William W."/>
        </authorList>
    </citation>
    <scope>NUCLEOTIDE SEQUENCE [LARGE SCALE GENOMIC DNA]</scope>
</reference>
<dbReference type="PROSITE" id="PS50925">
    <property type="entry name" value="BLUF"/>
    <property type="match status" value="1"/>
</dbReference>
<dbReference type="Gene3D" id="3.30.70.100">
    <property type="match status" value="1"/>
</dbReference>
<gene>
    <name evidence="2" type="ORF">TK0001_5883</name>
</gene>
<dbReference type="SUPFAM" id="SSF54975">
    <property type="entry name" value="Acylphosphatase/BLUF domain-like"/>
    <property type="match status" value="1"/>
</dbReference>
<dbReference type="Proteomes" id="UP000233769">
    <property type="component" value="Chromosome tk0001"/>
</dbReference>
<evidence type="ECO:0000313" key="2">
    <source>
        <dbReference type="EMBL" id="SOR32442.1"/>
    </source>
</evidence>
<dbReference type="InterPro" id="IPR036046">
    <property type="entry name" value="Acylphosphatase-like_dom_sf"/>
</dbReference>
<protein>
    <submittedName>
        <fullName evidence="2">BLUF domain protein</fullName>
    </submittedName>
</protein>
<sequence length="150" mass="17130">MIHQLVYYSHNTVPESGRSMISNMREILSASQRNNGRDGITGFLIFDKTYFIQILEGERSRVTDTYNRIARDSRHSTATIINVRDVPARLFPNWTMGGAMRTPEVQEVYLQHGFGGTLQPNRLKSDQVISLALDLQAFEVSRRQEQKLAS</sequence>
<evidence type="ECO:0000313" key="3">
    <source>
        <dbReference type="Proteomes" id="UP000233769"/>
    </source>
</evidence>
<feature type="domain" description="BLUF" evidence="1">
    <location>
        <begin position="2"/>
        <end position="97"/>
    </location>
</feature>